<feature type="compositionally biased region" description="Basic and acidic residues" evidence="4">
    <location>
        <begin position="388"/>
        <end position="397"/>
    </location>
</feature>
<feature type="region of interest" description="Disordered" evidence="4">
    <location>
        <begin position="357"/>
        <end position="397"/>
    </location>
</feature>
<feature type="compositionally biased region" description="Low complexity" evidence="4">
    <location>
        <begin position="11"/>
        <end position="25"/>
    </location>
</feature>
<evidence type="ECO:0000256" key="1">
    <source>
        <dbReference type="ARBA" id="ARBA00022763"/>
    </source>
</evidence>
<dbReference type="InterPro" id="IPR036895">
    <property type="entry name" value="Uracil-DNA_glycosylase-like_sf"/>
</dbReference>
<dbReference type="PANTHER" id="PTHR12159:SF9">
    <property type="entry name" value="G_T MISMATCH-SPECIFIC THYMINE DNA GLYCOSYLASE"/>
    <property type="match status" value="1"/>
</dbReference>
<name>U4LEH0_PYROM</name>
<organism evidence="6 7">
    <name type="scientific">Pyronema omphalodes (strain CBS 100304)</name>
    <name type="common">Pyronema confluens</name>
    <dbReference type="NCBI Taxonomy" id="1076935"/>
    <lineage>
        <taxon>Eukaryota</taxon>
        <taxon>Fungi</taxon>
        <taxon>Dikarya</taxon>
        <taxon>Ascomycota</taxon>
        <taxon>Pezizomycotina</taxon>
        <taxon>Pezizomycetes</taxon>
        <taxon>Pezizales</taxon>
        <taxon>Pyronemataceae</taxon>
        <taxon>Pyronema</taxon>
    </lineage>
</organism>
<dbReference type="SUPFAM" id="SSF52141">
    <property type="entry name" value="Uracil-DNA glycosylase-like"/>
    <property type="match status" value="1"/>
</dbReference>
<dbReference type="Gene3D" id="3.40.470.10">
    <property type="entry name" value="Uracil-DNA glycosylase-like domain"/>
    <property type="match status" value="1"/>
</dbReference>
<keyword evidence="3" id="KW-0234">DNA repair</keyword>
<gene>
    <name evidence="6" type="ORF">PCON_08410</name>
</gene>
<dbReference type="OrthoDB" id="565731at2759"/>
<dbReference type="Pfam" id="PF03167">
    <property type="entry name" value="UDG"/>
    <property type="match status" value="1"/>
</dbReference>
<feature type="domain" description="Uracil-DNA glycosylase-like" evidence="5">
    <location>
        <begin position="132"/>
        <end position="291"/>
    </location>
</feature>
<dbReference type="InterPro" id="IPR015637">
    <property type="entry name" value="MUG/TDG"/>
</dbReference>
<evidence type="ECO:0000256" key="3">
    <source>
        <dbReference type="ARBA" id="ARBA00023204"/>
    </source>
</evidence>
<proteinExistence type="predicted"/>
<keyword evidence="7" id="KW-1185">Reference proteome</keyword>
<evidence type="ECO:0000256" key="4">
    <source>
        <dbReference type="SAM" id="MobiDB-lite"/>
    </source>
</evidence>
<dbReference type="PANTHER" id="PTHR12159">
    <property type="entry name" value="G/T AND G/U MISMATCH-SPECIFIC DNA GLYCOSYLASE"/>
    <property type="match status" value="1"/>
</dbReference>
<dbReference type="GO" id="GO:0006285">
    <property type="term" value="P:base-excision repair, AP site formation"/>
    <property type="evidence" value="ECO:0007669"/>
    <property type="project" value="InterPro"/>
</dbReference>
<dbReference type="EMBL" id="HF935433">
    <property type="protein sequence ID" value="CCX30268.1"/>
    <property type="molecule type" value="Genomic_DNA"/>
</dbReference>
<keyword evidence="2" id="KW-0378">Hydrolase</keyword>
<feature type="region of interest" description="Disordered" evidence="4">
    <location>
        <begin position="311"/>
        <end position="345"/>
    </location>
</feature>
<protein>
    <submittedName>
        <fullName evidence="6">Similar to G/U mismatch-specific uracil DNA glycosylase acc. no. O59825</fullName>
    </submittedName>
</protein>
<dbReference type="eggNOG" id="KOG4120">
    <property type="taxonomic scope" value="Eukaryota"/>
</dbReference>
<feature type="compositionally biased region" description="Low complexity" evidence="4">
    <location>
        <begin position="36"/>
        <end position="64"/>
    </location>
</feature>
<reference evidence="6 7" key="1">
    <citation type="journal article" date="2013" name="PLoS Genet.">
        <title>The genome and development-dependent transcriptomes of Pyronema confluens: a window into fungal evolution.</title>
        <authorList>
            <person name="Traeger S."/>
            <person name="Altegoer F."/>
            <person name="Freitag M."/>
            <person name="Gabaldon T."/>
            <person name="Kempken F."/>
            <person name="Kumar A."/>
            <person name="Marcet-Houben M."/>
            <person name="Poggeler S."/>
            <person name="Stajich J.E."/>
            <person name="Nowrousian M."/>
        </authorList>
    </citation>
    <scope>NUCLEOTIDE SEQUENCE [LARGE SCALE GENOMIC DNA]</scope>
    <source>
        <strain evidence="7">CBS 100304</strain>
        <tissue evidence="6">Vegetative mycelium</tissue>
    </source>
</reference>
<dbReference type="GO" id="GO:0004844">
    <property type="term" value="F:uracil DNA N-glycosylase activity"/>
    <property type="evidence" value="ECO:0007669"/>
    <property type="project" value="TreeGrafter"/>
</dbReference>
<dbReference type="AlphaFoldDB" id="U4LEH0"/>
<keyword evidence="1" id="KW-0227">DNA damage</keyword>
<feature type="region of interest" description="Disordered" evidence="4">
    <location>
        <begin position="1"/>
        <end position="123"/>
    </location>
</feature>
<evidence type="ECO:0000256" key="2">
    <source>
        <dbReference type="ARBA" id="ARBA00022801"/>
    </source>
</evidence>
<evidence type="ECO:0000313" key="6">
    <source>
        <dbReference type="EMBL" id="CCX30268.1"/>
    </source>
</evidence>
<evidence type="ECO:0000259" key="5">
    <source>
        <dbReference type="Pfam" id="PF03167"/>
    </source>
</evidence>
<evidence type="ECO:0000313" key="7">
    <source>
        <dbReference type="Proteomes" id="UP000018144"/>
    </source>
</evidence>
<feature type="compositionally biased region" description="Acidic residues" evidence="4">
    <location>
        <begin position="365"/>
        <end position="384"/>
    </location>
</feature>
<dbReference type="Proteomes" id="UP000018144">
    <property type="component" value="Unassembled WGS sequence"/>
</dbReference>
<accession>U4LEH0</accession>
<dbReference type="CDD" id="cd10028">
    <property type="entry name" value="UDG-F2_TDG_MUG"/>
    <property type="match status" value="1"/>
</dbReference>
<dbReference type="OMA" id="ETENMGR"/>
<dbReference type="STRING" id="1076935.U4LEH0"/>
<dbReference type="FunFam" id="3.40.470.10:FF:000010">
    <property type="entry name" value="G/U mismatch-specific DNA glycosylase"/>
    <property type="match status" value="1"/>
</dbReference>
<feature type="compositionally biased region" description="Basic and acidic residues" evidence="4">
    <location>
        <begin position="330"/>
        <end position="345"/>
    </location>
</feature>
<sequence>MPKRKEPTSDPSSTATALEAAEEPAISTPTFNGALSKFAFSSPASPVSPSSPSSTPSRPSRTKSALAEIKPTSVRRSPRNPTVNPSPFESPMKLEIKEEDSTTDGSAKKKRKRPASKYAPPSTYSHLSGIPDVLAPDLLCLFVGTNPGLLTASTGHAYASPSNLFWKLLHQSGLTPDCRRPPTDDLKLPELYSLGNTNLVPRPTRDQAELSVQEMENCVPMLEEKVRKWKPEAVAIVGKGIWERCFKVKMGKKLGKEFKFGWQEERMGVEDGWEGANVFVAVSTSGLVAGYKWDEKLRIMKELGDWVNQRRQERGETAPRGLPEEVVNEAAERREREHREALGEMEVKKEKILSAEIGEIPVKDEPEDEGGLEIGGELEDDSDSMMETVKDEPKIAE</sequence>
<dbReference type="GO" id="GO:0008263">
    <property type="term" value="F:pyrimidine-specific mismatch base pair DNA N-glycosylase activity"/>
    <property type="evidence" value="ECO:0007669"/>
    <property type="project" value="TreeGrafter"/>
</dbReference>
<dbReference type="InterPro" id="IPR005122">
    <property type="entry name" value="Uracil-DNA_glycosylase-like"/>
</dbReference>